<comment type="similarity">
    <text evidence="2">Belongs to the COG8 family.</text>
</comment>
<evidence type="ECO:0000313" key="10">
    <source>
        <dbReference type="EMBL" id="KDQ18208.1"/>
    </source>
</evidence>
<dbReference type="EMBL" id="KL198022">
    <property type="protein sequence ID" value="KDQ18208.1"/>
    <property type="molecule type" value="Genomic_DNA"/>
</dbReference>
<dbReference type="Proteomes" id="UP000027195">
    <property type="component" value="Unassembled WGS sequence"/>
</dbReference>
<evidence type="ECO:0000256" key="4">
    <source>
        <dbReference type="ARBA" id="ARBA00022448"/>
    </source>
</evidence>
<keyword evidence="11" id="KW-1185">Reference proteome</keyword>
<evidence type="ECO:0000256" key="7">
    <source>
        <dbReference type="ARBA" id="ARBA00023136"/>
    </source>
</evidence>
<evidence type="ECO:0000256" key="8">
    <source>
        <dbReference type="ARBA" id="ARBA00031347"/>
    </source>
</evidence>
<dbReference type="Pfam" id="PF04124">
    <property type="entry name" value="Dor1"/>
    <property type="match status" value="1"/>
</dbReference>
<name>A0A067MR42_BOTB1</name>
<feature type="region of interest" description="Disordered" evidence="9">
    <location>
        <begin position="1"/>
        <end position="20"/>
    </location>
</feature>
<dbReference type="GO" id="GO:0015031">
    <property type="term" value="P:protein transport"/>
    <property type="evidence" value="ECO:0007669"/>
    <property type="project" value="UniProtKB-KW"/>
</dbReference>
<dbReference type="PANTHER" id="PTHR21311">
    <property type="entry name" value="CONSERVED OLIGOMERIC GOLGI COMPLEX COMPONENT 8"/>
    <property type="match status" value="1"/>
</dbReference>
<sequence length="580" mass="63134">MAQGNDPVAASSSNELPPTLTELLAPSSSKAPLPINTSTQSYLAHLTALPLSALLAEPARLSSEHKLLTADLTQLCHSQYTTFLSLHSASQSLDTSFSALSTSLDALLTTAIPALESQSKAFVAETREIQKDRRRASLVLEHQDKLLDILELPHLLMTCVQNGYYAEALDLAAHAAHLSKSHPTIPLLRSIDASAQAYVQSMMHHLLQQLRSPAKLPVLFKTISLLRRMEVLDEEELAVAFLHGRATYLEAQFSTVAGDERERLADPARWVRKWVEVFREGVYDVVTQYSTIFLPTSATASASTSPEISRSLRSHLTTFTHSFLAMLVSSLRNTLPLLPISDFSSLASLLTQLSYCGSSFSRIGLDFRGLLSPIFEDTVLNIISGSFEEAAASLQKSIGAARKARRRPSEWLIASDMVNEPPLPAPAPTRTGSLSLHTPPAHLTSYPPLAIFLNSILQSLNALRLLAPASLLPKLLAALDSSLLSMSTALLSYSLAAFKENRLSNGEESVRVVERRAVEAIAHVVWVQDGGLVTYLRTALGTGVYGVKGPELEGMMGKDGAKSDWKEKLSALDIEHKSWD</sequence>
<evidence type="ECO:0000313" key="11">
    <source>
        <dbReference type="Proteomes" id="UP000027195"/>
    </source>
</evidence>
<dbReference type="InterPro" id="IPR016159">
    <property type="entry name" value="Cullin_repeat-like_dom_sf"/>
</dbReference>
<dbReference type="AlphaFoldDB" id="A0A067MR42"/>
<accession>A0A067MR42</accession>
<evidence type="ECO:0000256" key="6">
    <source>
        <dbReference type="ARBA" id="ARBA00023034"/>
    </source>
</evidence>
<protein>
    <recommendedName>
        <fullName evidence="3">Conserved oligomeric Golgi complex subunit 8</fullName>
    </recommendedName>
    <alternativeName>
        <fullName evidence="8">Component of oligomeric Golgi complex 8</fullName>
    </alternativeName>
</protein>
<dbReference type="SUPFAM" id="SSF74788">
    <property type="entry name" value="Cullin repeat-like"/>
    <property type="match status" value="1"/>
</dbReference>
<reference evidence="11" key="1">
    <citation type="journal article" date="2014" name="Proc. Natl. Acad. Sci. U.S.A.">
        <title>Extensive sampling of basidiomycete genomes demonstrates inadequacy of the white-rot/brown-rot paradigm for wood decay fungi.</title>
        <authorList>
            <person name="Riley R."/>
            <person name="Salamov A.A."/>
            <person name="Brown D.W."/>
            <person name="Nagy L.G."/>
            <person name="Floudas D."/>
            <person name="Held B.W."/>
            <person name="Levasseur A."/>
            <person name="Lombard V."/>
            <person name="Morin E."/>
            <person name="Otillar R."/>
            <person name="Lindquist E.A."/>
            <person name="Sun H."/>
            <person name="LaButti K.M."/>
            <person name="Schmutz J."/>
            <person name="Jabbour D."/>
            <person name="Luo H."/>
            <person name="Baker S.E."/>
            <person name="Pisabarro A.G."/>
            <person name="Walton J.D."/>
            <person name="Blanchette R.A."/>
            <person name="Henrissat B."/>
            <person name="Martin F."/>
            <person name="Cullen D."/>
            <person name="Hibbett D.S."/>
            <person name="Grigoriev I.V."/>
        </authorList>
    </citation>
    <scope>NUCLEOTIDE SEQUENCE [LARGE SCALE GENOMIC DNA]</scope>
    <source>
        <strain evidence="11">FD-172 SS1</strain>
    </source>
</reference>
<keyword evidence="4" id="KW-0813">Transport</keyword>
<keyword evidence="7" id="KW-0472">Membrane</keyword>
<dbReference type="InParanoid" id="A0A067MR42"/>
<dbReference type="HOGENOM" id="CLU_017968_2_0_1"/>
<evidence type="ECO:0000256" key="1">
    <source>
        <dbReference type="ARBA" id="ARBA00004395"/>
    </source>
</evidence>
<dbReference type="OrthoDB" id="1661054at2759"/>
<dbReference type="PANTHER" id="PTHR21311:SF0">
    <property type="entry name" value="CONSERVED OLIGOMERIC GOLGI COMPLEX SUBUNIT 8"/>
    <property type="match status" value="1"/>
</dbReference>
<dbReference type="STRING" id="930990.A0A067MR42"/>
<evidence type="ECO:0000256" key="5">
    <source>
        <dbReference type="ARBA" id="ARBA00022927"/>
    </source>
</evidence>
<dbReference type="GO" id="GO:0006891">
    <property type="term" value="P:intra-Golgi vesicle-mediated transport"/>
    <property type="evidence" value="ECO:0007669"/>
    <property type="project" value="TreeGrafter"/>
</dbReference>
<evidence type="ECO:0000256" key="2">
    <source>
        <dbReference type="ARBA" id="ARBA00006419"/>
    </source>
</evidence>
<gene>
    <name evidence="10" type="ORF">BOTBODRAFT_29548</name>
</gene>
<organism evidence="10 11">
    <name type="scientific">Botryobasidium botryosum (strain FD-172 SS1)</name>
    <dbReference type="NCBI Taxonomy" id="930990"/>
    <lineage>
        <taxon>Eukaryota</taxon>
        <taxon>Fungi</taxon>
        <taxon>Dikarya</taxon>
        <taxon>Basidiomycota</taxon>
        <taxon>Agaricomycotina</taxon>
        <taxon>Agaricomycetes</taxon>
        <taxon>Cantharellales</taxon>
        <taxon>Botryobasidiaceae</taxon>
        <taxon>Botryobasidium</taxon>
    </lineage>
</organism>
<evidence type="ECO:0000256" key="9">
    <source>
        <dbReference type="SAM" id="MobiDB-lite"/>
    </source>
</evidence>
<comment type="subcellular location">
    <subcellularLocation>
        <location evidence="1">Golgi apparatus membrane</location>
        <topology evidence="1">Peripheral membrane protein</topology>
    </subcellularLocation>
</comment>
<dbReference type="GO" id="GO:0017119">
    <property type="term" value="C:Golgi transport complex"/>
    <property type="evidence" value="ECO:0007669"/>
    <property type="project" value="InterPro"/>
</dbReference>
<dbReference type="GO" id="GO:0000139">
    <property type="term" value="C:Golgi membrane"/>
    <property type="evidence" value="ECO:0007669"/>
    <property type="project" value="UniProtKB-SubCell"/>
</dbReference>
<dbReference type="InterPro" id="IPR007255">
    <property type="entry name" value="COG8"/>
</dbReference>
<dbReference type="FunCoup" id="A0A067MR42">
    <property type="interactions" value="44"/>
</dbReference>
<keyword evidence="6" id="KW-0333">Golgi apparatus</keyword>
<proteinExistence type="inferred from homology"/>
<evidence type="ECO:0000256" key="3">
    <source>
        <dbReference type="ARBA" id="ARBA00020983"/>
    </source>
</evidence>
<keyword evidence="5" id="KW-0653">Protein transport</keyword>